<comment type="caution">
    <text evidence="2">The sequence shown here is derived from an EMBL/GenBank/DDBJ whole genome shotgun (WGS) entry which is preliminary data.</text>
</comment>
<dbReference type="InterPro" id="IPR039532">
    <property type="entry name" value="TetR_C_Firmicutes"/>
</dbReference>
<dbReference type="AlphaFoldDB" id="A0A7C7D6Z0"/>
<proteinExistence type="predicted"/>
<evidence type="ECO:0000313" key="3">
    <source>
        <dbReference type="Proteomes" id="UP000553059"/>
    </source>
</evidence>
<accession>A0A7C7D6Z0</accession>
<dbReference type="Proteomes" id="UP000553059">
    <property type="component" value="Unassembled WGS sequence"/>
</dbReference>
<feature type="domain" description="Transcriptional regulator TetR C-terminal Firmicutes type" evidence="1">
    <location>
        <begin position="29"/>
        <end position="126"/>
    </location>
</feature>
<gene>
    <name evidence="2" type="ORF">GX523_13820</name>
</gene>
<organism evidence="2 3">
    <name type="scientific">Desulfitobacterium dehalogenans</name>
    <dbReference type="NCBI Taxonomy" id="36854"/>
    <lineage>
        <taxon>Bacteria</taxon>
        <taxon>Bacillati</taxon>
        <taxon>Bacillota</taxon>
        <taxon>Clostridia</taxon>
        <taxon>Eubacteriales</taxon>
        <taxon>Desulfitobacteriaceae</taxon>
        <taxon>Desulfitobacterium</taxon>
    </lineage>
</organism>
<dbReference type="EMBL" id="DUTF01000299">
    <property type="protein sequence ID" value="HHY27795.1"/>
    <property type="molecule type" value="Genomic_DNA"/>
</dbReference>
<sequence length="136" mass="15586">MLLKIENEMIDEMEDISKRFLNASSMESPGPYIAAMFQYVSDNLTFCTMLLGPNGDMAFLEKLKKLIEEKCFHSLKGAYSENEYQNYQYFMTYAVSGCIGLLQTWLNNGMKVSPQELSRVAVGMIQNGYQFLKNEN</sequence>
<protein>
    <recommendedName>
        <fullName evidence="1">Transcriptional regulator TetR C-terminal Firmicutes type domain-containing protein</fullName>
    </recommendedName>
</protein>
<dbReference type="Pfam" id="PF14278">
    <property type="entry name" value="TetR_C_8"/>
    <property type="match status" value="1"/>
</dbReference>
<evidence type="ECO:0000259" key="1">
    <source>
        <dbReference type="Pfam" id="PF14278"/>
    </source>
</evidence>
<evidence type="ECO:0000313" key="2">
    <source>
        <dbReference type="EMBL" id="HHY27795.1"/>
    </source>
</evidence>
<dbReference type="Gene3D" id="1.10.357.10">
    <property type="entry name" value="Tetracycline Repressor, domain 2"/>
    <property type="match status" value="1"/>
</dbReference>
<reference evidence="2 3" key="1">
    <citation type="journal article" date="2020" name="Biotechnol. Biofuels">
        <title>New insights from the biogas microbiome by comprehensive genome-resolved metagenomics of nearly 1600 species originating from multiple anaerobic digesters.</title>
        <authorList>
            <person name="Campanaro S."/>
            <person name="Treu L."/>
            <person name="Rodriguez-R L.M."/>
            <person name="Kovalovszki A."/>
            <person name="Ziels R.M."/>
            <person name="Maus I."/>
            <person name="Zhu X."/>
            <person name="Kougias P.G."/>
            <person name="Basile A."/>
            <person name="Luo G."/>
            <person name="Schluter A."/>
            <person name="Konstantinidis K.T."/>
            <person name="Angelidaki I."/>
        </authorList>
    </citation>
    <scope>NUCLEOTIDE SEQUENCE [LARGE SCALE GENOMIC DNA]</scope>
    <source>
        <strain evidence="2">AS05jafATM_4</strain>
    </source>
</reference>
<name>A0A7C7D6Z0_9FIRM</name>